<name>A0AA86MTB3_9CLOT</name>
<evidence type="ECO:0000259" key="1">
    <source>
        <dbReference type="Pfam" id="PF01548"/>
    </source>
</evidence>
<evidence type="ECO:0000313" key="3">
    <source>
        <dbReference type="EMBL" id="CAG9710193.1"/>
    </source>
</evidence>
<gene>
    <name evidence="3" type="ORF">CNEO_44649</name>
</gene>
<feature type="domain" description="Transposase IS110-like N-terminal" evidence="1">
    <location>
        <begin position="4"/>
        <end position="160"/>
    </location>
</feature>
<evidence type="ECO:0000313" key="4">
    <source>
        <dbReference type="Proteomes" id="UP000789738"/>
    </source>
</evidence>
<protein>
    <submittedName>
        <fullName evidence="3">Transposase</fullName>
    </submittedName>
</protein>
<dbReference type="NCBIfam" id="NF033542">
    <property type="entry name" value="transpos_IS110"/>
    <property type="match status" value="1"/>
</dbReference>
<dbReference type="Proteomes" id="UP000789738">
    <property type="component" value="Unassembled WGS sequence"/>
</dbReference>
<dbReference type="Pfam" id="PF02371">
    <property type="entry name" value="Transposase_20"/>
    <property type="match status" value="1"/>
</dbReference>
<dbReference type="EMBL" id="CAKJVE010000004">
    <property type="protein sequence ID" value="CAG9710193.1"/>
    <property type="molecule type" value="Genomic_DNA"/>
</dbReference>
<proteinExistence type="predicted"/>
<dbReference type="Pfam" id="PF01548">
    <property type="entry name" value="DEDD_Tnp_IS110"/>
    <property type="match status" value="1"/>
</dbReference>
<evidence type="ECO:0000259" key="2">
    <source>
        <dbReference type="Pfam" id="PF02371"/>
    </source>
</evidence>
<organism evidence="3 4">
    <name type="scientific">Clostridium neonatale</name>
    <dbReference type="NCBI Taxonomy" id="137838"/>
    <lineage>
        <taxon>Bacteria</taxon>
        <taxon>Bacillati</taxon>
        <taxon>Bacillota</taxon>
        <taxon>Clostridia</taxon>
        <taxon>Eubacteriales</taxon>
        <taxon>Clostridiaceae</taxon>
        <taxon>Clostridium</taxon>
    </lineage>
</organism>
<dbReference type="InterPro" id="IPR003346">
    <property type="entry name" value="Transposase_20"/>
</dbReference>
<sequence length="381" mass="43523">MISVGIDVSKGKSTVCILKEYGEVISEPHEINHTEADLKALVESISELNEETRVVMEATGSYHLPLLTYLKNHGIFVAVINPLIMKKYSAIGLRKGKTDKLDSIKIANYGIDNWFKLTDYEATDEVYSELKLLGRQYSHYIAMRIESKLVLSNLLDRTMPGIKNLLKNRSDKPEKDKLNDFVKEYWHYDNITKKNEKQFINSYFKWAKNKGYHQSETKAKQIYALAQEGIPTLSSSTPSTKMLVLEAVRVLSEIDRTLSMILSQMQELASSLKEYNVVRNMPGVGDTLAPRLIAEIGDLKRFYNKKALIAYTGIDSPPFESGQFVANKRRISKRGSALLRKTGYEIMKCIKSAKPKDDPIFLYMLKKKQKENLKKLLKLLH</sequence>
<feature type="domain" description="Transposase IS116/IS110/IS902 C-terminal" evidence="2">
    <location>
        <begin position="277"/>
        <end position="355"/>
    </location>
</feature>
<dbReference type="GO" id="GO:0003677">
    <property type="term" value="F:DNA binding"/>
    <property type="evidence" value="ECO:0007669"/>
    <property type="project" value="InterPro"/>
</dbReference>
<dbReference type="PANTHER" id="PTHR33055:SF13">
    <property type="entry name" value="TRANSPOSASE"/>
    <property type="match status" value="1"/>
</dbReference>
<dbReference type="AlphaFoldDB" id="A0AA86MTB3"/>
<comment type="caution">
    <text evidence="3">The sequence shown here is derived from an EMBL/GenBank/DDBJ whole genome shotgun (WGS) entry which is preliminary data.</text>
</comment>
<dbReference type="InterPro" id="IPR002525">
    <property type="entry name" value="Transp_IS110-like_N"/>
</dbReference>
<dbReference type="GO" id="GO:0004803">
    <property type="term" value="F:transposase activity"/>
    <property type="evidence" value="ECO:0007669"/>
    <property type="project" value="InterPro"/>
</dbReference>
<reference evidence="3" key="1">
    <citation type="submission" date="2021-10" db="EMBL/GenBank/DDBJ databases">
        <authorList>
            <person name="Mesa V."/>
        </authorList>
    </citation>
    <scope>NUCLEOTIDE SEQUENCE</scope>
    <source>
        <strain evidence="3">CC3_PB</strain>
    </source>
</reference>
<dbReference type="PANTHER" id="PTHR33055">
    <property type="entry name" value="TRANSPOSASE FOR INSERTION SEQUENCE ELEMENT IS1111A"/>
    <property type="match status" value="1"/>
</dbReference>
<dbReference type="InterPro" id="IPR047650">
    <property type="entry name" value="Transpos_IS110"/>
</dbReference>
<dbReference type="GO" id="GO:0006313">
    <property type="term" value="P:DNA transposition"/>
    <property type="evidence" value="ECO:0007669"/>
    <property type="project" value="InterPro"/>
</dbReference>
<accession>A0AA86MTB3</accession>